<evidence type="ECO:0000313" key="3">
    <source>
        <dbReference type="EMBL" id="EDM48760.1"/>
    </source>
</evidence>
<organism evidence="3 4">
    <name type="scientific">Marinobacter algicola DG893</name>
    <dbReference type="NCBI Taxonomy" id="443152"/>
    <lineage>
        <taxon>Bacteria</taxon>
        <taxon>Pseudomonadati</taxon>
        <taxon>Pseudomonadota</taxon>
        <taxon>Gammaproteobacteria</taxon>
        <taxon>Pseudomonadales</taxon>
        <taxon>Marinobacteraceae</taxon>
        <taxon>Marinobacter</taxon>
    </lineage>
</organism>
<dbReference type="STRING" id="443152.MDG893_02335"/>
<reference evidence="3 4" key="1">
    <citation type="submission" date="2007-06" db="EMBL/GenBank/DDBJ databases">
        <authorList>
            <person name="Green D."/>
            <person name="Ferriera S."/>
            <person name="Johnson J."/>
            <person name="Kravitz S."/>
            <person name="Beeson K."/>
            <person name="Sutton G."/>
            <person name="Rogers Y.-H."/>
            <person name="Friedman R."/>
            <person name="Frazier M."/>
            <person name="Venter J.C."/>
        </authorList>
    </citation>
    <scope>NUCLEOTIDE SEQUENCE [LARGE SCALE GENOMIC DNA]</scope>
    <source>
        <strain evidence="3 4">DG893</strain>
    </source>
</reference>
<dbReference type="Proteomes" id="UP000005856">
    <property type="component" value="Unassembled WGS sequence"/>
</dbReference>
<proteinExistence type="predicted"/>
<dbReference type="InterPro" id="IPR041651">
    <property type="entry name" value="DUF5610"/>
</dbReference>
<gene>
    <name evidence="3" type="ORF">MDG893_02335</name>
</gene>
<dbReference type="Gene3D" id="1.10.132.90">
    <property type="match status" value="1"/>
</dbReference>
<keyword evidence="4" id="KW-1185">Reference proteome</keyword>
<evidence type="ECO:0000259" key="2">
    <source>
        <dbReference type="Pfam" id="PF18433"/>
    </source>
</evidence>
<feature type="domain" description="DUF5610" evidence="2">
    <location>
        <begin position="80"/>
        <end position="193"/>
    </location>
</feature>
<dbReference type="EMBL" id="ABCP01000004">
    <property type="protein sequence ID" value="EDM48760.1"/>
    <property type="molecule type" value="Genomic_DNA"/>
</dbReference>
<sequence length="443" mass="47216">MPAASLPINGGRLWMHPMSCLQTALMRGEGMVSPINIPGSGVPGRSGAEPSASRSTNNAPEPTKVREQGRGAIRTPEDAINALRSRLEQQLQQRLGASGADASASTRNRFEPPTAADVASRVLGFVQQRLQEEAAAGADSERLAGLLSDARRGVEQGFSEAREQIEALGLMTGTLSRDIDDSFARIQDGLSDLESRYLQNGMPSESRVAAAMVESASKESFAFEVTTRDGDRVTVRMEEQRYSAMSASARESDGVRSEEVRSASLFSGRYAFSVEGSLDDGEKAALADLFGKVQQVSGRFFDGDIQSAFQAAQSLSLGGDELASFSLNLSATRMVSAAAYESVSREPSASKQPSSNRELPANMQLRPLGGLARDIQGLAQESVAKGMDLQAMEGLMQRLLDDLQLIQDERGGENNPAPRSLMDDFLSSVLAAFDSAGPEGEPA</sequence>
<name>A6EX72_9GAMM</name>
<evidence type="ECO:0000256" key="1">
    <source>
        <dbReference type="SAM" id="MobiDB-lite"/>
    </source>
</evidence>
<comment type="caution">
    <text evidence="3">The sequence shown here is derived from an EMBL/GenBank/DDBJ whole genome shotgun (WGS) entry which is preliminary data.</text>
</comment>
<dbReference type="AlphaFoldDB" id="A6EX72"/>
<evidence type="ECO:0000313" key="4">
    <source>
        <dbReference type="Proteomes" id="UP000005856"/>
    </source>
</evidence>
<accession>A6EX72</accession>
<protein>
    <submittedName>
        <fullName evidence="3">Putative orphan protein</fullName>
    </submittedName>
</protein>
<dbReference type="Pfam" id="PF18433">
    <property type="entry name" value="DUF5610"/>
    <property type="match status" value="1"/>
</dbReference>
<feature type="region of interest" description="Disordered" evidence="1">
    <location>
        <begin position="36"/>
        <end position="74"/>
    </location>
</feature>
<dbReference type="eggNOG" id="COG3170">
    <property type="taxonomic scope" value="Bacteria"/>
</dbReference>